<dbReference type="Pfam" id="PF00005">
    <property type="entry name" value="ABC_tran"/>
    <property type="match status" value="1"/>
</dbReference>
<evidence type="ECO:0000256" key="3">
    <source>
        <dbReference type="ARBA" id="ARBA00022840"/>
    </source>
</evidence>
<dbReference type="PANTHER" id="PTHR42734:SF19">
    <property type="entry name" value="IRON COMPOUNDS ABC TRANSPORTER, ATP-BINDING PROTEIN"/>
    <property type="match status" value="1"/>
</dbReference>
<evidence type="ECO:0000313" key="6">
    <source>
        <dbReference type="Proteomes" id="UP000749311"/>
    </source>
</evidence>
<dbReference type="PANTHER" id="PTHR42734">
    <property type="entry name" value="METAL TRANSPORT SYSTEM ATP-BINDING PROTEIN TM_0124-RELATED"/>
    <property type="match status" value="1"/>
</dbReference>
<organism evidence="5 6">
    <name type="scientific">Brooklawnia cerclae</name>
    <dbReference type="NCBI Taxonomy" id="349934"/>
    <lineage>
        <taxon>Bacteria</taxon>
        <taxon>Bacillati</taxon>
        <taxon>Actinomycetota</taxon>
        <taxon>Actinomycetes</taxon>
        <taxon>Propionibacteriales</taxon>
        <taxon>Propionibacteriaceae</taxon>
        <taxon>Brooklawnia</taxon>
    </lineage>
</organism>
<evidence type="ECO:0000259" key="4">
    <source>
        <dbReference type="PROSITE" id="PS50893"/>
    </source>
</evidence>
<name>A0ABX0SF90_9ACTN</name>
<dbReference type="InterPro" id="IPR050153">
    <property type="entry name" value="Metal_Ion_Import_ABC"/>
</dbReference>
<keyword evidence="1" id="KW-0813">Transport</keyword>
<evidence type="ECO:0000313" key="5">
    <source>
        <dbReference type="EMBL" id="NIH56564.1"/>
    </source>
</evidence>
<dbReference type="PROSITE" id="PS50893">
    <property type="entry name" value="ABC_TRANSPORTER_2"/>
    <property type="match status" value="1"/>
</dbReference>
<dbReference type="Proteomes" id="UP000749311">
    <property type="component" value="Unassembled WGS sequence"/>
</dbReference>
<dbReference type="SUPFAM" id="SSF52540">
    <property type="entry name" value="P-loop containing nucleoside triphosphate hydrolases"/>
    <property type="match status" value="1"/>
</dbReference>
<dbReference type="Gene3D" id="3.40.50.300">
    <property type="entry name" value="P-loop containing nucleotide triphosphate hydrolases"/>
    <property type="match status" value="1"/>
</dbReference>
<accession>A0ABX0SF90</accession>
<proteinExistence type="predicted"/>
<keyword evidence="3 5" id="KW-0067">ATP-binding</keyword>
<keyword evidence="2" id="KW-0547">Nucleotide-binding</keyword>
<evidence type="ECO:0000256" key="1">
    <source>
        <dbReference type="ARBA" id="ARBA00022448"/>
    </source>
</evidence>
<protein>
    <submittedName>
        <fullName evidence="5">Iron complex transport system ATP-binding protein</fullName>
    </submittedName>
</protein>
<dbReference type="GO" id="GO:0005524">
    <property type="term" value="F:ATP binding"/>
    <property type="evidence" value="ECO:0007669"/>
    <property type="project" value="UniProtKB-KW"/>
</dbReference>
<reference evidence="5 6" key="1">
    <citation type="submission" date="2020-02" db="EMBL/GenBank/DDBJ databases">
        <title>Sequencing the genomes of 1000 actinobacteria strains.</title>
        <authorList>
            <person name="Klenk H.-P."/>
        </authorList>
    </citation>
    <scope>NUCLEOTIDE SEQUENCE [LARGE SCALE GENOMIC DNA]</scope>
    <source>
        <strain evidence="5 6">DSM 19609</strain>
    </source>
</reference>
<sequence length="259" mass="28004">MSALLEVDGLCFAYPGERGTVFRDVSFRLGTGEVMCIIGPNGAGKSTLLHAIVRLRVPSAGTVRLDGADVSRLSRSRIARVVGYVTQSSAPAFGYRVLDHVVMGRAPHVSLYRTPSREDYRLAAAGLEQLGVGHLAERNYLELSGGERQQVDIARAIVQKPRLIILDEPTSALDFGNQARVLRIVRRLAADGFAVLLTTHDPNQVIVLDAKVGVLNSDGSLLVGTPAETITEESLSRVYNADVTVAYVDKVHRDVCTIN</sequence>
<keyword evidence="6" id="KW-1185">Reference proteome</keyword>
<dbReference type="EMBL" id="JAAMOZ010000001">
    <property type="protein sequence ID" value="NIH56564.1"/>
    <property type="molecule type" value="Genomic_DNA"/>
</dbReference>
<comment type="caution">
    <text evidence="5">The sequence shown here is derived from an EMBL/GenBank/DDBJ whole genome shotgun (WGS) entry which is preliminary data.</text>
</comment>
<dbReference type="InterPro" id="IPR027417">
    <property type="entry name" value="P-loop_NTPase"/>
</dbReference>
<dbReference type="CDD" id="cd03214">
    <property type="entry name" value="ABC_Iron-Siderophores_B12_Hemin"/>
    <property type="match status" value="1"/>
</dbReference>
<evidence type="ECO:0000256" key="2">
    <source>
        <dbReference type="ARBA" id="ARBA00022741"/>
    </source>
</evidence>
<gene>
    <name evidence="5" type="ORF">FB473_001209</name>
</gene>
<dbReference type="InterPro" id="IPR003593">
    <property type="entry name" value="AAA+_ATPase"/>
</dbReference>
<dbReference type="RefSeq" id="WP_167165616.1">
    <property type="nucleotide sequence ID" value="NZ_BAAAOO010000015.1"/>
</dbReference>
<dbReference type="SMART" id="SM00382">
    <property type="entry name" value="AAA"/>
    <property type="match status" value="1"/>
</dbReference>
<dbReference type="InterPro" id="IPR003439">
    <property type="entry name" value="ABC_transporter-like_ATP-bd"/>
</dbReference>
<feature type="domain" description="ABC transporter" evidence="4">
    <location>
        <begin position="5"/>
        <end position="242"/>
    </location>
</feature>